<dbReference type="Proteomes" id="UP000886520">
    <property type="component" value="Chromosome 4"/>
</dbReference>
<organism evidence="2 3">
    <name type="scientific">Adiantum capillus-veneris</name>
    <name type="common">Maidenhair fern</name>
    <dbReference type="NCBI Taxonomy" id="13818"/>
    <lineage>
        <taxon>Eukaryota</taxon>
        <taxon>Viridiplantae</taxon>
        <taxon>Streptophyta</taxon>
        <taxon>Embryophyta</taxon>
        <taxon>Tracheophyta</taxon>
        <taxon>Polypodiopsida</taxon>
        <taxon>Polypodiidae</taxon>
        <taxon>Polypodiales</taxon>
        <taxon>Pteridineae</taxon>
        <taxon>Pteridaceae</taxon>
        <taxon>Vittarioideae</taxon>
        <taxon>Adiantum</taxon>
    </lineage>
</organism>
<evidence type="ECO:0000256" key="1">
    <source>
        <dbReference type="SAM" id="MobiDB-lite"/>
    </source>
</evidence>
<name>A0A9D4V8E0_ADICA</name>
<dbReference type="AlphaFoldDB" id="A0A9D4V8E0"/>
<evidence type="ECO:0000313" key="2">
    <source>
        <dbReference type="EMBL" id="KAI5081335.1"/>
    </source>
</evidence>
<keyword evidence="3" id="KW-1185">Reference proteome</keyword>
<evidence type="ECO:0000313" key="3">
    <source>
        <dbReference type="Proteomes" id="UP000886520"/>
    </source>
</evidence>
<dbReference type="EMBL" id="JABFUD020000004">
    <property type="protein sequence ID" value="KAI5081335.1"/>
    <property type="molecule type" value="Genomic_DNA"/>
</dbReference>
<feature type="region of interest" description="Disordered" evidence="1">
    <location>
        <begin position="1"/>
        <end position="45"/>
    </location>
</feature>
<protein>
    <submittedName>
        <fullName evidence="2">Uncharacterized protein</fullName>
    </submittedName>
</protein>
<reference evidence="2" key="1">
    <citation type="submission" date="2021-01" db="EMBL/GenBank/DDBJ databases">
        <title>Adiantum capillus-veneris genome.</title>
        <authorList>
            <person name="Fang Y."/>
            <person name="Liao Q."/>
        </authorList>
    </citation>
    <scope>NUCLEOTIDE SEQUENCE</scope>
    <source>
        <strain evidence="2">H3</strain>
        <tissue evidence="2">Leaf</tissue>
    </source>
</reference>
<proteinExistence type="predicted"/>
<accession>A0A9D4V8E0</accession>
<sequence length="166" mass="18830">MIKDPEENVLVPEPATRKVAKMQELESSKKESKISQISSRSLDTDSTWETESISSRYETYDVFHVDEVMNNVYEFPISQLKVKEKHSASLEMLCVNLPVEQPSLVSCGGKSLLEEVWFDCESNLIEEQVSKDDLQELETIAEVCQVDLSMQGVGETLPSRARRDAR</sequence>
<comment type="caution">
    <text evidence="2">The sequence shown here is derived from an EMBL/GenBank/DDBJ whole genome shotgun (WGS) entry which is preliminary data.</text>
</comment>
<feature type="compositionally biased region" description="Basic and acidic residues" evidence="1">
    <location>
        <begin position="21"/>
        <end position="33"/>
    </location>
</feature>
<gene>
    <name evidence="2" type="ORF">GOP47_0004518</name>
</gene>